<feature type="transmembrane region" description="Helical" evidence="1">
    <location>
        <begin position="12"/>
        <end position="30"/>
    </location>
</feature>
<feature type="transmembrane region" description="Helical" evidence="1">
    <location>
        <begin position="129"/>
        <end position="149"/>
    </location>
</feature>
<evidence type="ECO:0000313" key="6">
    <source>
        <dbReference type="Proteomes" id="UP000298252"/>
    </source>
</evidence>
<feature type="domain" description="DUF1206" evidence="2">
    <location>
        <begin position="88"/>
        <end position="152"/>
    </location>
</feature>
<protein>
    <submittedName>
        <fullName evidence="4">DUF1206 domain-containing protein</fullName>
    </submittedName>
</protein>
<feature type="domain" description="DUF1206" evidence="2">
    <location>
        <begin position="177"/>
        <end position="245"/>
    </location>
</feature>
<dbReference type="Pfam" id="PF06724">
    <property type="entry name" value="DUF1206"/>
    <property type="match status" value="3"/>
</dbReference>
<dbReference type="Proteomes" id="UP000199639">
    <property type="component" value="Unassembled WGS sequence"/>
</dbReference>
<accession>A0A4V3I898</accession>
<evidence type="ECO:0000313" key="5">
    <source>
        <dbReference type="Proteomes" id="UP000199639"/>
    </source>
</evidence>
<evidence type="ECO:0000313" key="3">
    <source>
        <dbReference type="EMBL" id="SDO43632.1"/>
    </source>
</evidence>
<keyword evidence="1" id="KW-1133">Transmembrane helix</keyword>
<feature type="transmembrane region" description="Helical" evidence="1">
    <location>
        <begin position="170"/>
        <end position="200"/>
    </location>
</feature>
<feature type="transmembrane region" description="Helical" evidence="1">
    <location>
        <begin position="220"/>
        <end position="241"/>
    </location>
</feature>
<feature type="domain" description="DUF1206" evidence="2">
    <location>
        <begin position="5"/>
        <end position="71"/>
    </location>
</feature>
<proteinExistence type="predicted"/>
<keyword evidence="1" id="KW-0812">Transmembrane</keyword>
<evidence type="ECO:0000313" key="4">
    <source>
        <dbReference type="EMBL" id="TFB73147.1"/>
    </source>
</evidence>
<feature type="transmembrane region" description="Helical" evidence="1">
    <location>
        <begin position="50"/>
        <end position="72"/>
    </location>
</feature>
<dbReference type="Proteomes" id="UP000298252">
    <property type="component" value="Unassembled WGS sequence"/>
</dbReference>
<dbReference type="STRING" id="1424659.SAMN05216368_11831"/>
<dbReference type="AlphaFoldDB" id="A0A4V3I898"/>
<feature type="transmembrane region" description="Helical" evidence="1">
    <location>
        <begin position="92"/>
        <end position="109"/>
    </location>
</feature>
<dbReference type="EMBL" id="FNIB01000018">
    <property type="protein sequence ID" value="SDO43632.1"/>
    <property type="molecule type" value="Genomic_DNA"/>
</dbReference>
<dbReference type="EMBL" id="SOFD01000041">
    <property type="protein sequence ID" value="TFB73147.1"/>
    <property type="molecule type" value="Genomic_DNA"/>
</dbReference>
<reference evidence="4 6" key="2">
    <citation type="submission" date="2019-03" db="EMBL/GenBank/DDBJ databases">
        <title>Genomics of glacier-inhabiting Cryobacterium strains.</title>
        <authorList>
            <person name="Liu Q."/>
            <person name="Xin Y.-H."/>
        </authorList>
    </citation>
    <scope>NUCLEOTIDE SEQUENCE [LARGE SCALE GENOMIC DNA]</scope>
    <source>
        <strain evidence="4 6">Hh8</strain>
    </source>
</reference>
<organism evidence="3 5">
    <name type="scientific">Cryobacterium flavum</name>
    <dbReference type="NCBI Taxonomy" id="1424659"/>
    <lineage>
        <taxon>Bacteria</taxon>
        <taxon>Bacillati</taxon>
        <taxon>Actinomycetota</taxon>
        <taxon>Actinomycetes</taxon>
        <taxon>Micrococcales</taxon>
        <taxon>Microbacteriaceae</taxon>
        <taxon>Cryobacterium</taxon>
    </lineage>
</organism>
<keyword evidence="6" id="KW-1185">Reference proteome</keyword>
<reference evidence="3 5" key="1">
    <citation type="submission" date="2016-10" db="EMBL/GenBank/DDBJ databases">
        <authorList>
            <person name="Varghese N."/>
            <person name="Submissions S."/>
        </authorList>
    </citation>
    <scope>NUCLEOTIDE SEQUENCE [LARGE SCALE GENOMIC DNA]</scope>
    <source>
        <strain evidence="3 5">CGMCC 1.11215</strain>
    </source>
</reference>
<name>A0A4V3I898_9MICO</name>
<evidence type="ECO:0000259" key="2">
    <source>
        <dbReference type="Pfam" id="PF06724"/>
    </source>
</evidence>
<sequence>MLARLGFAVNGLLHILIGFLAISVVFGAAGGSADQSGALAQLAATPGGAFLLWTVVVGLFALGLWLLISAFLVHGDPKHKWGQRAANIGKAAAYFFLAATSVTFAQGGATSSASSTSDASAKLLSSPGGVFILFVAGLLVLAIGGYFVYKGAAKKFTADLAMPSGPAGQAVITLGVVGYIAKGIVLGVVAVLILVAALTLDPSKSSGLDGSLKTLAGLPFGSIILVAIGIGLIAYGVYCFARAWRARL</sequence>
<keyword evidence="1" id="KW-0472">Membrane</keyword>
<gene>
    <name evidence="4" type="ORF">E3O21_17395</name>
    <name evidence="3" type="ORF">SAMN05216368_11831</name>
</gene>
<evidence type="ECO:0000256" key="1">
    <source>
        <dbReference type="SAM" id="Phobius"/>
    </source>
</evidence>
<dbReference type="InterPro" id="IPR009597">
    <property type="entry name" value="DUF1206"/>
</dbReference>